<dbReference type="SUPFAM" id="SSF52047">
    <property type="entry name" value="RNI-like"/>
    <property type="match status" value="1"/>
</dbReference>
<feature type="non-terminal residue" evidence="1">
    <location>
        <position position="1"/>
    </location>
</feature>
<accession>G6YW95</accession>
<evidence type="ECO:0000313" key="1">
    <source>
        <dbReference type="EMBL" id="EHJ03537.1"/>
    </source>
</evidence>
<sequence length="140" mass="15262">DEMSMKSEDRLVFRLKGRFGYVDGSWFSDADLASVPADTVFLNLENSGVSDFGIASLPEMPALRCIDLDGTRVTDAAMERLATFKSLEEIWLESTVVSDSGLGFLQSLKGLKFISVLDCEHISNEAISSLQAANPGIEVH</sequence>
<reference evidence="1 2" key="1">
    <citation type="journal article" date="2012" name="J. Bacteriol.">
        <title>Genome sequence of deep-sea manganese-oxidizing bacterium Marinobacter manganoxydans MnI7-9.</title>
        <authorList>
            <person name="Wang H."/>
            <person name="Li H."/>
            <person name="Shao Z."/>
            <person name="Liao S."/>
            <person name="Johnstone L."/>
            <person name="Rensing C."/>
            <person name="Wang G."/>
        </authorList>
    </citation>
    <scope>NUCLEOTIDE SEQUENCE [LARGE SCALE GENOMIC DNA]</scope>
    <source>
        <strain evidence="1 2">MnI7-9</strain>
    </source>
</reference>
<dbReference type="AlphaFoldDB" id="G6YW95"/>
<dbReference type="InterPro" id="IPR032675">
    <property type="entry name" value="LRR_dom_sf"/>
</dbReference>
<dbReference type="Proteomes" id="UP000003208">
    <property type="component" value="Unassembled WGS sequence"/>
</dbReference>
<evidence type="ECO:0000313" key="2">
    <source>
        <dbReference type="Proteomes" id="UP000003208"/>
    </source>
</evidence>
<dbReference type="PATRIC" id="fig|1094979.3.peg.3055"/>
<protein>
    <submittedName>
        <fullName evidence="1">Leucine-rich repeat cysteine-containing subtype</fullName>
    </submittedName>
</protein>
<name>G6YW95_9GAMM</name>
<gene>
    <name evidence="1" type="ORF">KYE_15763</name>
</gene>
<keyword evidence="2" id="KW-1185">Reference proteome</keyword>
<proteinExistence type="predicted"/>
<dbReference type="RefSeq" id="WP_008175113.1">
    <property type="nucleotide sequence ID" value="NZ_AGTR01000072.1"/>
</dbReference>
<organism evidence="1 2">
    <name type="scientific">Marinobacter manganoxydans MnI7-9</name>
    <dbReference type="NCBI Taxonomy" id="1094979"/>
    <lineage>
        <taxon>Bacteria</taxon>
        <taxon>Pseudomonadati</taxon>
        <taxon>Pseudomonadota</taxon>
        <taxon>Gammaproteobacteria</taxon>
        <taxon>Pseudomonadales</taxon>
        <taxon>Marinobacteraceae</taxon>
        <taxon>Marinobacter</taxon>
    </lineage>
</organism>
<dbReference type="Gene3D" id="3.80.10.10">
    <property type="entry name" value="Ribonuclease Inhibitor"/>
    <property type="match status" value="1"/>
</dbReference>
<dbReference type="EMBL" id="AGTR01000072">
    <property type="protein sequence ID" value="EHJ03537.1"/>
    <property type="molecule type" value="Genomic_DNA"/>
</dbReference>